<evidence type="ECO:0000256" key="8">
    <source>
        <dbReference type="ARBA" id="ARBA00023186"/>
    </source>
</evidence>
<feature type="transmembrane region" description="Helical" evidence="10">
    <location>
        <begin position="116"/>
        <end position="134"/>
    </location>
</feature>
<evidence type="ECO:0000256" key="9">
    <source>
        <dbReference type="RuleBase" id="RU003945"/>
    </source>
</evidence>
<gene>
    <name evidence="12" type="ORF">SAMN02745114_01150</name>
</gene>
<dbReference type="OrthoDB" id="9780552at2"/>
<evidence type="ECO:0000256" key="6">
    <source>
        <dbReference type="ARBA" id="ARBA00022989"/>
    </source>
</evidence>
<keyword evidence="5" id="KW-0653">Protein transport</keyword>
<dbReference type="InterPro" id="IPR047196">
    <property type="entry name" value="YidC_ALB_C"/>
</dbReference>
<dbReference type="NCBIfam" id="TIGR03592">
    <property type="entry name" value="yidC_oxa1_cterm"/>
    <property type="match status" value="1"/>
</dbReference>
<dbReference type="InterPro" id="IPR001708">
    <property type="entry name" value="YidC/ALB3/OXA1/COX18"/>
</dbReference>
<proteinExistence type="inferred from homology"/>
<organism evidence="12 13">
    <name type="scientific">Eubacterium coprostanoligenes</name>
    <dbReference type="NCBI Taxonomy" id="290054"/>
    <lineage>
        <taxon>Bacteria</taxon>
        <taxon>Bacillati</taxon>
        <taxon>Bacillota</taxon>
        <taxon>Clostridia</taxon>
        <taxon>Eubacteriales</taxon>
        <taxon>Eubacteriaceae</taxon>
        <taxon>Eubacterium</taxon>
    </lineage>
</organism>
<dbReference type="PANTHER" id="PTHR12428">
    <property type="entry name" value="OXA1"/>
    <property type="match status" value="1"/>
</dbReference>
<dbReference type="PANTHER" id="PTHR12428:SF65">
    <property type="entry name" value="CYTOCHROME C OXIDASE ASSEMBLY PROTEIN COX18, MITOCHONDRIAL"/>
    <property type="match status" value="1"/>
</dbReference>
<keyword evidence="2" id="KW-0813">Transport</keyword>
<dbReference type="GO" id="GO:0005886">
    <property type="term" value="C:plasma membrane"/>
    <property type="evidence" value="ECO:0007669"/>
    <property type="project" value="UniProtKB-SubCell"/>
</dbReference>
<name>A0A1T4M6J7_9FIRM</name>
<dbReference type="InterPro" id="IPR028055">
    <property type="entry name" value="YidC/Oxa/ALB_C"/>
</dbReference>
<evidence type="ECO:0000256" key="10">
    <source>
        <dbReference type="SAM" id="Phobius"/>
    </source>
</evidence>
<sequence length="330" mass="38100">MITTITMAVSNGMGLFKPLYWLFGKCMEGLLMLFNDQYFLALIVFTIVTRLILFPLNLKQQKTMAKTSRLQPKIQKIQKKYANSNDPRDRQKMQEEMQELYNREGHNPMNMGCGPMLFQMVFLMGIIGIIYYPIQYIIGVDIASNSDAIFKALNKVHEIKGNYFQIEILQNFDIYKDVLASKFPELFTEAKLNAIADYKAHMFIGNLDMTQIPNFKNWKDPIIIIPILCLVTSFGSTLLSQQIQKKQNPAAAAQGQQMMIMMLMMPFFSFYISFKVSAAVGFYWIISNLVATAQQVFMAKFFPPKRNVARQMIEATIERRSREESIKKTK</sequence>
<evidence type="ECO:0000256" key="7">
    <source>
        <dbReference type="ARBA" id="ARBA00023136"/>
    </source>
</evidence>
<feature type="transmembrane region" description="Helical" evidence="10">
    <location>
        <begin position="38"/>
        <end position="58"/>
    </location>
</feature>
<keyword evidence="7 10" id="KW-0472">Membrane</keyword>
<feature type="domain" description="Membrane insertase YidC/Oxa/ALB C-terminal" evidence="11">
    <location>
        <begin position="38"/>
        <end position="299"/>
    </location>
</feature>
<protein>
    <submittedName>
        <fullName evidence="12">YidC/Oxa1 family membrane protein insertase</fullName>
    </submittedName>
</protein>
<evidence type="ECO:0000256" key="2">
    <source>
        <dbReference type="ARBA" id="ARBA00022448"/>
    </source>
</evidence>
<evidence type="ECO:0000256" key="3">
    <source>
        <dbReference type="ARBA" id="ARBA00022475"/>
    </source>
</evidence>
<reference evidence="12 13" key="1">
    <citation type="submission" date="2017-02" db="EMBL/GenBank/DDBJ databases">
        <authorList>
            <person name="Peterson S.W."/>
        </authorList>
    </citation>
    <scope>NUCLEOTIDE SEQUENCE [LARGE SCALE GENOMIC DNA]</scope>
    <source>
        <strain evidence="12 13">ATCC 51222</strain>
    </source>
</reference>
<evidence type="ECO:0000256" key="1">
    <source>
        <dbReference type="ARBA" id="ARBA00004651"/>
    </source>
</evidence>
<feature type="transmembrane region" description="Helical" evidence="10">
    <location>
        <begin position="222"/>
        <end position="239"/>
    </location>
</feature>
<accession>A0A1T4M6J7</accession>
<evidence type="ECO:0000313" key="13">
    <source>
        <dbReference type="Proteomes" id="UP000190657"/>
    </source>
</evidence>
<dbReference type="CDD" id="cd20070">
    <property type="entry name" value="5TM_YidC_Alb3"/>
    <property type="match status" value="1"/>
</dbReference>
<keyword evidence="3" id="KW-1003">Cell membrane</keyword>
<keyword evidence="13" id="KW-1185">Reference proteome</keyword>
<keyword evidence="6 10" id="KW-1133">Transmembrane helix</keyword>
<evidence type="ECO:0000256" key="5">
    <source>
        <dbReference type="ARBA" id="ARBA00022927"/>
    </source>
</evidence>
<dbReference type="STRING" id="290054.SAMN02745114_01150"/>
<dbReference type="Proteomes" id="UP000190657">
    <property type="component" value="Unassembled WGS sequence"/>
</dbReference>
<keyword evidence="8" id="KW-0143">Chaperone</keyword>
<comment type="similarity">
    <text evidence="9">Belongs to the OXA1/ALB3/YidC family.</text>
</comment>
<dbReference type="GO" id="GO:0051205">
    <property type="term" value="P:protein insertion into membrane"/>
    <property type="evidence" value="ECO:0007669"/>
    <property type="project" value="TreeGrafter"/>
</dbReference>
<evidence type="ECO:0000259" key="11">
    <source>
        <dbReference type="Pfam" id="PF02096"/>
    </source>
</evidence>
<keyword evidence="4 9" id="KW-0812">Transmembrane</keyword>
<evidence type="ECO:0000313" key="12">
    <source>
        <dbReference type="EMBL" id="SJZ62521.1"/>
    </source>
</evidence>
<dbReference type="AlphaFoldDB" id="A0A1T4M6J7"/>
<evidence type="ECO:0000256" key="4">
    <source>
        <dbReference type="ARBA" id="ARBA00022692"/>
    </source>
</evidence>
<dbReference type="RefSeq" id="WP_143406738.1">
    <property type="nucleotide sequence ID" value="NZ_FUWW01000011.1"/>
</dbReference>
<comment type="subcellular location">
    <subcellularLocation>
        <location evidence="1">Cell membrane</location>
        <topology evidence="1">Multi-pass membrane protein</topology>
    </subcellularLocation>
    <subcellularLocation>
        <location evidence="9">Membrane</location>
        <topology evidence="9">Multi-pass membrane protein</topology>
    </subcellularLocation>
</comment>
<dbReference type="Pfam" id="PF02096">
    <property type="entry name" value="60KD_IMP"/>
    <property type="match status" value="1"/>
</dbReference>
<dbReference type="EMBL" id="FUWW01000011">
    <property type="protein sequence ID" value="SJZ62521.1"/>
    <property type="molecule type" value="Genomic_DNA"/>
</dbReference>
<dbReference type="GO" id="GO:0015031">
    <property type="term" value="P:protein transport"/>
    <property type="evidence" value="ECO:0007669"/>
    <property type="project" value="UniProtKB-KW"/>
</dbReference>
<dbReference type="GO" id="GO:0032977">
    <property type="term" value="F:membrane insertase activity"/>
    <property type="evidence" value="ECO:0007669"/>
    <property type="project" value="InterPro"/>
</dbReference>